<dbReference type="EMBL" id="UYRX01000422">
    <property type="protein sequence ID" value="VDK81983.1"/>
    <property type="molecule type" value="Genomic_DNA"/>
</dbReference>
<sequence>MITNTCISNSMINNISLCDWLLLIKLNRKFEELTETYATGWTLENVEINDNKYYIQMLGNWRDDPFDTQSSNSVMLCTSRRKCCYQLL</sequence>
<evidence type="ECO:0000313" key="2">
    <source>
        <dbReference type="Proteomes" id="UP000277928"/>
    </source>
</evidence>
<evidence type="ECO:0000313" key="1">
    <source>
        <dbReference type="EMBL" id="VDK81983.1"/>
    </source>
</evidence>
<keyword evidence="2" id="KW-1185">Reference proteome</keyword>
<dbReference type="Proteomes" id="UP000277928">
    <property type="component" value="Unassembled WGS sequence"/>
</dbReference>
<name>A0A3P6TFZ3_LITSI</name>
<organism evidence="1 2">
    <name type="scientific">Litomosoides sigmodontis</name>
    <name type="common">Filarial nematode worm</name>
    <dbReference type="NCBI Taxonomy" id="42156"/>
    <lineage>
        <taxon>Eukaryota</taxon>
        <taxon>Metazoa</taxon>
        <taxon>Ecdysozoa</taxon>
        <taxon>Nematoda</taxon>
        <taxon>Chromadorea</taxon>
        <taxon>Rhabditida</taxon>
        <taxon>Spirurina</taxon>
        <taxon>Spiruromorpha</taxon>
        <taxon>Filarioidea</taxon>
        <taxon>Onchocercidae</taxon>
        <taxon>Litomosoides</taxon>
    </lineage>
</organism>
<protein>
    <submittedName>
        <fullName evidence="1">Uncharacterized protein</fullName>
    </submittedName>
</protein>
<dbReference type="AlphaFoldDB" id="A0A3P6TFZ3"/>
<reference evidence="1 2" key="1">
    <citation type="submission" date="2018-08" db="EMBL/GenBank/DDBJ databases">
        <authorList>
            <person name="Laetsch R D."/>
            <person name="Stevens L."/>
            <person name="Kumar S."/>
            <person name="Blaxter L. M."/>
        </authorList>
    </citation>
    <scope>NUCLEOTIDE SEQUENCE [LARGE SCALE GENOMIC DNA]</scope>
</reference>
<gene>
    <name evidence="1" type="ORF">NLS_LOCUS5539</name>
</gene>
<accession>A0A3P6TFZ3</accession>
<dbReference type="OrthoDB" id="5920062at2759"/>
<proteinExistence type="predicted"/>